<evidence type="ECO:0000256" key="1">
    <source>
        <dbReference type="SAM" id="Phobius"/>
    </source>
</evidence>
<proteinExistence type="predicted"/>
<dbReference type="Proteomes" id="UP001501175">
    <property type="component" value="Unassembled WGS sequence"/>
</dbReference>
<sequence>MTNRTLGTLGMLGAPFLGIEYIIQANAGTQDMRLAALFGIPYALGWLGCIWALYRMDAAGSSRIGRGILTVMLVLLSLANVWDFYAAVYPSAGDLLYRITDLSWPASNLFMLAVGVAVIRAGRLSGWRKYVPFAVGLWLPLSVLSGVLLGQGAMAAVVFSALYSAVMWTLLGYAIRTTEEPYSLSVNS</sequence>
<accession>A0ABP8NL69</accession>
<feature type="transmembrane region" description="Helical" evidence="1">
    <location>
        <begin position="102"/>
        <end position="119"/>
    </location>
</feature>
<feature type="transmembrane region" description="Helical" evidence="1">
    <location>
        <begin position="131"/>
        <end position="149"/>
    </location>
</feature>
<dbReference type="RefSeq" id="WP_345248416.1">
    <property type="nucleotide sequence ID" value="NZ_BAABHD010000082.1"/>
</dbReference>
<feature type="transmembrane region" description="Helical" evidence="1">
    <location>
        <begin position="34"/>
        <end position="54"/>
    </location>
</feature>
<dbReference type="EMBL" id="BAABHD010000082">
    <property type="protein sequence ID" value="GAA4467387.1"/>
    <property type="molecule type" value="Genomic_DNA"/>
</dbReference>
<evidence type="ECO:0000313" key="2">
    <source>
        <dbReference type="EMBL" id="GAA4467387.1"/>
    </source>
</evidence>
<keyword evidence="1" id="KW-1133">Transmembrane helix</keyword>
<evidence type="ECO:0008006" key="4">
    <source>
        <dbReference type="Google" id="ProtNLM"/>
    </source>
</evidence>
<organism evidence="2 3">
    <name type="scientific">Nibrella saemangeumensis</name>
    <dbReference type="NCBI Taxonomy" id="1084526"/>
    <lineage>
        <taxon>Bacteria</taxon>
        <taxon>Pseudomonadati</taxon>
        <taxon>Bacteroidota</taxon>
        <taxon>Cytophagia</taxon>
        <taxon>Cytophagales</taxon>
        <taxon>Spirosomataceae</taxon>
        <taxon>Nibrella</taxon>
    </lineage>
</organism>
<gene>
    <name evidence="2" type="ORF">GCM10023189_50980</name>
</gene>
<protein>
    <recommendedName>
        <fullName evidence="4">TspO and MBR related proteins</fullName>
    </recommendedName>
</protein>
<evidence type="ECO:0000313" key="3">
    <source>
        <dbReference type="Proteomes" id="UP001501175"/>
    </source>
</evidence>
<feature type="transmembrane region" description="Helical" evidence="1">
    <location>
        <begin position="155"/>
        <end position="175"/>
    </location>
</feature>
<name>A0ABP8NL69_9BACT</name>
<comment type="caution">
    <text evidence="2">The sequence shown here is derived from an EMBL/GenBank/DDBJ whole genome shotgun (WGS) entry which is preliminary data.</text>
</comment>
<keyword evidence="1" id="KW-0812">Transmembrane</keyword>
<keyword evidence="1" id="KW-0472">Membrane</keyword>
<feature type="transmembrane region" description="Helical" evidence="1">
    <location>
        <begin position="66"/>
        <end position="82"/>
    </location>
</feature>
<keyword evidence="3" id="KW-1185">Reference proteome</keyword>
<reference evidence="3" key="1">
    <citation type="journal article" date="2019" name="Int. J. Syst. Evol. Microbiol.">
        <title>The Global Catalogue of Microorganisms (GCM) 10K type strain sequencing project: providing services to taxonomists for standard genome sequencing and annotation.</title>
        <authorList>
            <consortium name="The Broad Institute Genomics Platform"/>
            <consortium name="The Broad Institute Genome Sequencing Center for Infectious Disease"/>
            <person name="Wu L."/>
            <person name="Ma J."/>
        </authorList>
    </citation>
    <scope>NUCLEOTIDE SEQUENCE [LARGE SCALE GENOMIC DNA]</scope>
    <source>
        <strain evidence="3">JCM 17927</strain>
    </source>
</reference>